<protein>
    <submittedName>
        <fullName evidence="1">Uncharacterized protein</fullName>
    </submittedName>
</protein>
<comment type="caution">
    <text evidence="1">The sequence shown here is derived from an EMBL/GenBank/DDBJ whole genome shotgun (WGS) entry which is preliminary data.</text>
</comment>
<accession>A0ACC3CYC6</accession>
<name>A0ACC3CYC6_9PEZI</name>
<keyword evidence="2" id="KW-1185">Reference proteome</keyword>
<proteinExistence type="predicted"/>
<feature type="non-terminal residue" evidence="1">
    <location>
        <position position="444"/>
    </location>
</feature>
<dbReference type="EMBL" id="JAWDJW010009751">
    <property type="protein sequence ID" value="KAK3056122.1"/>
    <property type="molecule type" value="Genomic_DNA"/>
</dbReference>
<sequence>MPDSRSSSVSHPPSIADSATSAALANNAPAPAPKKGKGKKSTDPADASKQIAAKIAQLELDAAGEKDQEAEIEASWIEACDTLMTKGVRGMIKWEQRALTWHVDREVKKATRELSHLLSNIEAPMNRLDTVQKKYAQLLAEMKRVEQDHKKAKKRADQLQKEKDAARSELSKANQAKDRLEKLSRDLSVDNRKLKTELQRLEKRDSEERAELHERLENMMAEVEDAIQAHENPELQPANIEMEEMFKQKFKSFIDQYELRELQFTSLLRTKELELQYQVARLEQQRKAQEMESSKSHQLTRQVSTFSQTETELRSQLNIYVEKFKQLIFPKVEDTLNNSNDLFLTFRKEMEEMSKKTKRLEKENSNLTRKQQATNDNILKMAEERTRMEKEMEDLRKKNERLERLCRGMQDQGRGQVAMQEADIDETESEYDEDEYEDEEISGE</sequence>
<dbReference type="Proteomes" id="UP001186974">
    <property type="component" value="Unassembled WGS sequence"/>
</dbReference>
<reference evidence="1" key="1">
    <citation type="submission" date="2024-09" db="EMBL/GenBank/DDBJ databases">
        <title>Black Yeasts Isolated from many extreme environments.</title>
        <authorList>
            <person name="Coleine C."/>
            <person name="Stajich J.E."/>
            <person name="Selbmann L."/>
        </authorList>
    </citation>
    <scope>NUCLEOTIDE SEQUENCE</scope>
    <source>
        <strain evidence="1">CCFEE 5737</strain>
    </source>
</reference>
<gene>
    <name evidence="1" type="ORF">LTS18_011694</name>
</gene>
<evidence type="ECO:0000313" key="2">
    <source>
        <dbReference type="Proteomes" id="UP001186974"/>
    </source>
</evidence>
<organism evidence="1 2">
    <name type="scientific">Coniosporium uncinatum</name>
    <dbReference type="NCBI Taxonomy" id="93489"/>
    <lineage>
        <taxon>Eukaryota</taxon>
        <taxon>Fungi</taxon>
        <taxon>Dikarya</taxon>
        <taxon>Ascomycota</taxon>
        <taxon>Pezizomycotina</taxon>
        <taxon>Dothideomycetes</taxon>
        <taxon>Dothideomycetes incertae sedis</taxon>
        <taxon>Coniosporium</taxon>
    </lineage>
</organism>
<evidence type="ECO:0000313" key="1">
    <source>
        <dbReference type="EMBL" id="KAK3056122.1"/>
    </source>
</evidence>